<dbReference type="HOGENOM" id="CLU_000631_7_3_1"/>
<dbReference type="RefSeq" id="XP_007879710.1">
    <property type="nucleotide sequence ID" value="XM_007881519.1"/>
</dbReference>
<dbReference type="eggNOG" id="KOG1066">
    <property type="taxonomic scope" value="Eukaryota"/>
</dbReference>
<dbReference type="KEGG" id="pfp:PFL1_03996"/>
<keyword evidence="2" id="KW-0378">Hydrolase</keyword>
<dbReference type="GO" id="GO:0005975">
    <property type="term" value="P:carbohydrate metabolic process"/>
    <property type="evidence" value="ECO:0007669"/>
    <property type="project" value="InterPro"/>
</dbReference>
<dbReference type="GeneID" id="19318103"/>
<dbReference type="Gene3D" id="3.20.20.80">
    <property type="entry name" value="Glycosidases"/>
    <property type="match status" value="1"/>
</dbReference>
<dbReference type="Proteomes" id="UP000053664">
    <property type="component" value="Unassembled WGS sequence"/>
</dbReference>
<evidence type="ECO:0000259" key="4">
    <source>
        <dbReference type="Pfam" id="PF13802"/>
    </source>
</evidence>
<evidence type="ECO:0000313" key="6">
    <source>
        <dbReference type="EMBL" id="EPQ28693.1"/>
    </source>
</evidence>
<dbReference type="SUPFAM" id="SSF74650">
    <property type="entry name" value="Galactose mutarotase-like"/>
    <property type="match status" value="1"/>
</dbReference>
<organism evidence="6 7">
    <name type="scientific">Pseudozyma flocculosa PF-1</name>
    <dbReference type="NCBI Taxonomy" id="1277687"/>
    <lineage>
        <taxon>Eukaryota</taxon>
        <taxon>Fungi</taxon>
        <taxon>Dikarya</taxon>
        <taxon>Basidiomycota</taxon>
        <taxon>Ustilaginomycotina</taxon>
        <taxon>Ustilaginomycetes</taxon>
        <taxon>Ustilaginales</taxon>
        <taxon>Ustilaginaceae</taxon>
        <taxon>Pseudozyma</taxon>
    </lineage>
</organism>
<dbReference type="EMBL" id="KE361634">
    <property type="protein sequence ID" value="EPQ28693.1"/>
    <property type="molecule type" value="Genomic_DNA"/>
</dbReference>
<evidence type="ECO:0000313" key="7">
    <source>
        <dbReference type="Proteomes" id="UP000053664"/>
    </source>
</evidence>
<evidence type="ECO:0000256" key="2">
    <source>
        <dbReference type="RuleBase" id="RU361185"/>
    </source>
</evidence>
<dbReference type="InterPro" id="IPR048395">
    <property type="entry name" value="Glyco_hydro_31_C"/>
</dbReference>
<proteinExistence type="inferred from homology"/>
<accession>A0A061H7S4</accession>
<gene>
    <name evidence="6" type="ORF">PFL1_03996</name>
</gene>
<reference evidence="6 7" key="1">
    <citation type="journal article" date="2013" name="Plant Cell">
        <title>The transition from a phytopathogenic smut ancestor to an anamorphic biocontrol agent deciphered by comparative whole-genome analysis.</title>
        <authorList>
            <person name="Lefebvre F."/>
            <person name="Joly D.L."/>
            <person name="Labbe C."/>
            <person name="Teichmann B."/>
            <person name="Linning R."/>
            <person name="Belzile F."/>
            <person name="Bakkeren G."/>
            <person name="Belanger R.R."/>
        </authorList>
    </citation>
    <scope>NUCLEOTIDE SEQUENCE [LARGE SCALE GENOMIC DNA]</scope>
    <source>
        <strain evidence="6 7">PF-1</strain>
    </source>
</reference>
<dbReference type="OrthoDB" id="10070917at2759"/>
<dbReference type="CDD" id="cd06591">
    <property type="entry name" value="GH31_xylosidase_XylS"/>
    <property type="match status" value="1"/>
</dbReference>
<dbReference type="Pfam" id="PF21365">
    <property type="entry name" value="Glyco_hydro_31_3rd"/>
    <property type="match status" value="1"/>
</dbReference>
<dbReference type="InterPro" id="IPR013780">
    <property type="entry name" value="Glyco_hydro_b"/>
</dbReference>
<sequence length="678" mass="76321">MLFEQDGKLVYRYGGETVVVEAWHDNALRVRSTMYPKLPDEDWALSQPRPAHAAAPVVRVDGAAGSKAGGTITNGKIKATVSASGKLIVTDARTGKVLLEEYQRRRDDPTDPKASAILVDAREFAPIAGGDFAVTARFESQDVDERIYGMGQYQQPNLDLKGCDLELAQRNSQASVPFALSSRGYGFLWNSPSVGRAVFGRNVMSFESRSSRALDYWVVAGDSPRDIAQAYAAATGTVPMMPEYGLGFWQCKLRYQTQQELLEVARKHRGLGLPMDVIVVDFFHWPTQGDWRFDPTYFPDPKAMVDELREMGVELMVSIWPTIDVRSESYAEMRERGLLVRAERGIATQLDFCGQTQMADFTSPEARRYVWAKCKRNYADLGVKVFWLDEAEPEYAVYSFDNYRYHDGPLLAVGNRYPVCYSQAFYEGQQAEGQRDVVNLVRCAWAGSQRYGSLVWSGDIASSWGSFRNQLAAGLNMGMAGIPWWTTDAGGFHGGDPNDEGFRELLVRWFQWAAFCPVMRLHGDREPKQPQYGTTGGAECLSGAPNEVWSYGEANFVILKKYLLIREALRDYTRELMRQAHERGWPVMRTCFFEFPDDAEAWKVEDAYMYGHRFLVAPILEAGQTKRRVYLPAGARWKRFRGGAAQSEAEDGGEAWHGGETVEVDAPIDDMPVFERLP</sequence>
<feature type="domain" description="Glycosyl hydrolase family 31 C-terminal" evidence="5">
    <location>
        <begin position="584"/>
        <end position="676"/>
    </location>
</feature>
<evidence type="ECO:0000259" key="3">
    <source>
        <dbReference type="Pfam" id="PF01055"/>
    </source>
</evidence>
<dbReference type="PANTHER" id="PTHR43863">
    <property type="entry name" value="HYDROLASE, PUTATIVE (AFU_ORTHOLOGUE AFUA_1G03140)-RELATED"/>
    <property type="match status" value="1"/>
</dbReference>
<dbReference type="InterPro" id="IPR011013">
    <property type="entry name" value="Gal_mutarotase_sf_dom"/>
</dbReference>
<dbReference type="InterPro" id="IPR017853">
    <property type="entry name" value="GH"/>
</dbReference>
<name>A0A061H7S4_9BASI</name>
<evidence type="ECO:0000256" key="1">
    <source>
        <dbReference type="ARBA" id="ARBA00007806"/>
    </source>
</evidence>
<keyword evidence="2" id="KW-0326">Glycosidase</keyword>
<evidence type="ECO:0008006" key="8">
    <source>
        <dbReference type="Google" id="ProtNLM"/>
    </source>
</evidence>
<dbReference type="GO" id="GO:0030246">
    <property type="term" value="F:carbohydrate binding"/>
    <property type="evidence" value="ECO:0007669"/>
    <property type="project" value="InterPro"/>
</dbReference>
<dbReference type="CDD" id="cd14752">
    <property type="entry name" value="GH31_N"/>
    <property type="match status" value="1"/>
</dbReference>
<dbReference type="SUPFAM" id="SSF51445">
    <property type="entry name" value="(Trans)glycosidases"/>
    <property type="match status" value="1"/>
</dbReference>
<protein>
    <recommendedName>
        <fullName evidence="8">Glycoside hydrolase family 31 N-terminal domain-containing protein</fullName>
    </recommendedName>
</protein>
<dbReference type="AlphaFoldDB" id="A0A061H7S4"/>
<dbReference type="SUPFAM" id="SSF51011">
    <property type="entry name" value="Glycosyl hydrolase domain"/>
    <property type="match status" value="1"/>
</dbReference>
<dbReference type="Gene3D" id="2.60.40.1180">
    <property type="entry name" value="Golgi alpha-mannosidase II"/>
    <property type="match status" value="1"/>
</dbReference>
<evidence type="ECO:0000259" key="5">
    <source>
        <dbReference type="Pfam" id="PF21365"/>
    </source>
</evidence>
<dbReference type="Pfam" id="PF13802">
    <property type="entry name" value="Gal_mutarotas_2"/>
    <property type="match status" value="1"/>
</dbReference>
<dbReference type="PANTHER" id="PTHR43863:SF2">
    <property type="entry name" value="MALTASE-GLUCOAMYLASE"/>
    <property type="match status" value="1"/>
</dbReference>
<dbReference type="Gene3D" id="2.60.40.1760">
    <property type="entry name" value="glycosyl hydrolase (family 31)"/>
    <property type="match status" value="1"/>
</dbReference>
<dbReference type="InterPro" id="IPR000322">
    <property type="entry name" value="Glyco_hydro_31_TIM"/>
</dbReference>
<feature type="domain" description="Glycoside hydrolase family 31 N-terminal" evidence="4">
    <location>
        <begin position="18"/>
        <end position="193"/>
    </location>
</feature>
<dbReference type="InterPro" id="IPR025887">
    <property type="entry name" value="Glyco_hydro_31_N_dom"/>
</dbReference>
<dbReference type="InterPro" id="IPR051816">
    <property type="entry name" value="Glycosyl_Hydrolase_31"/>
</dbReference>
<comment type="similarity">
    <text evidence="1 2">Belongs to the glycosyl hydrolase 31 family.</text>
</comment>
<dbReference type="Pfam" id="PF01055">
    <property type="entry name" value="Glyco_hydro_31_2nd"/>
    <property type="match status" value="1"/>
</dbReference>
<dbReference type="GO" id="GO:0004553">
    <property type="term" value="F:hydrolase activity, hydrolyzing O-glycosyl compounds"/>
    <property type="evidence" value="ECO:0007669"/>
    <property type="project" value="InterPro"/>
</dbReference>
<feature type="domain" description="Glycoside hydrolase family 31 TIM barrel" evidence="3">
    <location>
        <begin position="239"/>
        <end position="573"/>
    </location>
</feature>